<evidence type="ECO:0000259" key="1">
    <source>
        <dbReference type="Pfam" id="PF00534"/>
    </source>
</evidence>
<comment type="caution">
    <text evidence="3">The sequence shown here is derived from an EMBL/GenBank/DDBJ whole genome shotgun (WGS) entry which is preliminary data.</text>
</comment>
<dbReference type="Pfam" id="PF13439">
    <property type="entry name" value="Glyco_transf_4"/>
    <property type="match status" value="1"/>
</dbReference>
<feature type="domain" description="Glycosyltransferase subfamily 4-like N-terminal" evidence="2">
    <location>
        <begin position="16"/>
        <end position="170"/>
    </location>
</feature>
<dbReference type="RefSeq" id="WP_322458479.1">
    <property type="nucleotide sequence ID" value="NZ_WNVC01000061.1"/>
</dbReference>
<dbReference type="GO" id="GO:0016757">
    <property type="term" value="F:glycosyltransferase activity"/>
    <property type="evidence" value="ECO:0007669"/>
    <property type="project" value="InterPro"/>
</dbReference>
<organism evidence="3 4">
    <name type="scientific">Clostridium perfringens</name>
    <dbReference type="NCBI Taxonomy" id="1502"/>
    <lineage>
        <taxon>Bacteria</taxon>
        <taxon>Bacillati</taxon>
        <taxon>Bacillota</taxon>
        <taxon>Clostridia</taxon>
        <taxon>Eubacteriales</taxon>
        <taxon>Clostridiaceae</taxon>
        <taxon>Clostridium</taxon>
    </lineage>
</organism>
<feature type="domain" description="Glycosyl transferase family 1" evidence="1">
    <location>
        <begin position="181"/>
        <end position="344"/>
    </location>
</feature>
<proteinExistence type="predicted"/>
<protein>
    <submittedName>
        <fullName evidence="3">Glycosyltransferase</fullName>
    </submittedName>
</protein>
<dbReference type="PANTHER" id="PTHR45947">
    <property type="entry name" value="SULFOQUINOVOSYL TRANSFERASE SQD2"/>
    <property type="match status" value="1"/>
</dbReference>
<dbReference type="InterPro" id="IPR001296">
    <property type="entry name" value="Glyco_trans_1"/>
</dbReference>
<dbReference type="PANTHER" id="PTHR45947:SF3">
    <property type="entry name" value="SULFOQUINOVOSYL TRANSFERASE SQD2"/>
    <property type="match status" value="1"/>
</dbReference>
<dbReference type="InterPro" id="IPR050194">
    <property type="entry name" value="Glycosyltransferase_grp1"/>
</dbReference>
<dbReference type="SUPFAM" id="SSF53756">
    <property type="entry name" value="UDP-Glycosyltransferase/glycogen phosphorylase"/>
    <property type="match status" value="1"/>
</dbReference>
<dbReference type="InterPro" id="IPR028098">
    <property type="entry name" value="Glyco_trans_4-like_N"/>
</dbReference>
<evidence type="ECO:0000259" key="2">
    <source>
        <dbReference type="Pfam" id="PF13439"/>
    </source>
</evidence>
<name>A0AAW9IBS9_CLOPF</name>
<gene>
    <name evidence="3" type="ORF">GNF79_13250</name>
</gene>
<dbReference type="Pfam" id="PF00534">
    <property type="entry name" value="Glycos_transf_1"/>
    <property type="match status" value="1"/>
</dbReference>
<dbReference type="CDD" id="cd03811">
    <property type="entry name" value="GT4_GT28_WabH-like"/>
    <property type="match status" value="1"/>
</dbReference>
<accession>A0AAW9IBS9</accession>
<evidence type="ECO:0000313" key="3">
    <source>
        <dbReference type="EMBL" id="MDZ5000045.1"/>
    </source>
</evidence>
<dbReference type="Proteomes" id="UP001291306">
    <property type="component" value="Unassembled WGS sequence"/>
</dbReference>
<dbReference type="EMBL" id="WNVC01000061">
    <property type="protein sequence ID" value="MDZ5000045.1"/>
    <property type="molecule type" value="Genomic_DNA"/>
</dbReference>
<sequence>MVEKCLHILPMNKLSGAEKMALLTCKNMKRFTPIVVCGGNNLKEVFEKNGIKSYSLRFSNKQIFSTLKGLKNIIKENDIKIIHAHDNNASLNAYLVKRLYRLDVKVMSHIHNCYPWLKGNNFNKKIDKFLRPRYDYNITCGKIVYDFYKENTNYFEGSKTSILSNAMDIEEITKVDLSKSEEVINEFNIPRDKTILGFIGRLDEQKGIIPFIEEFAKYKEDFTDCRILIVGNGDQEEEVKSLVKELELEELFILTGFQDDVYKFYPTIDIFFLPSLYEGLPIVLLEAMAFKKAVVSMNVGSISEVVINGETGFLVENEVREFINKMKIFKDNKNLRINIGNRAFNHVSEKYNIVNYMINIEEIYSNIK</sequence>
<evidence type="ECO:0000313" key="4">
    <source>
        <dbReference type="Proteomes" id="UP001291306"/>
    </source>
</evidence>
<dbReference type="AlphaFoldDB" id="A0AAW9IBS9"/>
<reference evidence="3" key="1">
    <citation type="submission" date="2019-11" db="EMBL/GenBank/DDBJ databases">
        <title>Characterization of Clostridium perfringens isolates from swine manure treated agricultural soils.</title>
        <authorList>
            <person name="Wushke S.T."/>
        </authorList>
    </citation>
    <scope>NUCLEOTIDE SEQUENCE</scope>
    <source>
        <strain evidence="3">X26</strain>
    </source>
</reference>
<dbReference type="Gene3D" id="3.40.50.2000">
    <property type="entry name" value="Glycogen Phosphorylase B"/>
    <property type="match status" value="2"/>
</dbReference>